<comment type="caution">
    <text evidence="2">The sequence shown here is derived from an EMBL/GenBank/DDBJ whole genome shotgun (WGS) entry which is preliminary data.</text>
</comment>
<name>A0A0G0P452_UNCC2</name>
<feature type="compositionally biased region" description="Basic and acidic residues" evidence="1">
    <location>
        <begin position="95"/>
        <end position="106"/>
    </location>
</feature>
<organism evidence="2 3">
    <name type="scientific">candidate division CPR2 bacterium GW2011_GWC2_39_10</name>
    <dbReference type="NCBI Taxonomy" id="1618345"/>
    <lineage>
        <taxon>Bacteria</taxon>
        <taxon>Bacteria division CPR2</taxon>
    </lineage>
</organism>
<feature type="region of interest" description="Disordered" evidence="1">
    <location>
        <begin position="85"/>
        <end position="106"/>
    </location>
</feature>
<proteinExistence type="predicted"/>
<gene>
    <name evidence="2" type="ORF">UT18_C0033G0007</name>
</gene>
<dbReference type="EMBL" id="LBVV01000033">
    <property type="protein sequence ID" value="KKQ92909.1"/>
    <property type="molecule type" value="Genomic_DNA"/>
</dbReference>
<dbReference type="AlphaFoldDB" id="A0A0G0P452"/>
<protein>
    <submittedName>
        <fullName evidence="2">Uncharacterized protein</fullName>
    </submittedName>
</protein>
<evidence type="ECO:0000256" key="1">
    <source>
        <dbReference type="SAM" id="MobiDB-lite"/>
    </source>
</evidence>
<evidence type="ECO:0000313" key="3">
    <source>
        <dbReference type="Proteomes" id="UP000034207"/>
    </source>
</evidence>
<evidence type="ECO:0000313" key="2">
    <source>
        <dbReference type="EMBL" id="KKQ92909.1"/>
    </source>
</evidence>
<accession>A0A0G0P452</accession>
<dbReference type="Proteomes" id="UP000034207">
    <property type="component" value="Unassembled WGS sequence"/>
</dbReference>
<reference evidence="2 3" key="1">
    <citation type="journal article" date="2015" name="Nature">
        <title>rRNA introns, odd ribosomes, and small enigmatic genomes across a large radiation of phyla.</title>
        <authorList>
            <person name="Brown C.T."/>
            <person name="Hug L.A."/>
            <person name="Thomas B.C."/>
            <person name="Sharon I."/>
            <person name="Castelle C.J."/>
            <person name="Singh A."/>
            <person name="Wilkins M.J."/>
            <person name="Williams K.H."/>
            <person name="Banfield J.F."/>
        </authorList>
    </citation>
    <scope>NUCLEOTIDE SEQUENCE [LARGE SCALE GENOMIC DNA]</scope>
</reference>
<sequence>MVLSSCSAVSFYVKLDLRKIAHLSKPKQGEIKSLFSTGSVFVDTQIGEKGILAAWGGLGGVVGLRKSSKVMLLMEKKVEKSGIVPPEAENFSAKGDNEKEVDGSQEKDSAYIHHQVVRVLDIDKIDVSDLTKEKTNVLAFISEELAKKPIGSNMLPDSYMDKHNHLLKKSAKLEMPIVFDRTRFKEKENPQILGLLDSENLNILAKGLVAAGIAGYGAKETGLGDFLVKIGNNLDRIKDKDVDRRKFIEGMGLFMAGLYGVGKASHKIAERKDNFDAGKQLKEMITGIIYAVKINEYANRIDENIGTTTVVEGQYPDIEKILNTPLSDLKKTVLELKPIIAKLIKGDKDFAESMDSLTLHWPQEDGSLSIEFYHSEWLTEFIKENNNGETVNNEDNNYESIA</sequence>